<reference evidence="12 13" key="1">
    <citation type="submission" date="2018-03" db="EMBL/GenBank/DDBJ databases">
        <title>Genomic Encyclopedia of Archaeal and Bacterial Type Strains, Phase II (KMG-II): from individual species to whole genera.</title>
        <authorList>
            <person name="Goeker M."/>
        </authorList>
    </citation>
    <scope>NUCLEOTIDE SEQUENCE [LARGE SCALE GENOMIC DNA]</scope>
    <source>
        <strain evidence="12 13">DSM 100065</strain>
    </source>
</reference>
<feature type="active site" evidence="9">
    <location>
        <position position="263"/>
    </location>
</feature>
<evidence type="ECO:0000256" key="4">
    <source>
        <dbReference type="ARBA" id="ARBA00022438"/>
    </source>
</evidence>
<dbReference type="PIRSF" id="PIRSF006431">
    <property type="entry name" value="Pept_S33"/>
    <property type="match status" value="1"/>
</dbReference>
<dbReference type="PRINTS" id="PR00793">
    <property type="entry name" value="PROAMNOPTASE"/>
</dbReference>
<evidence type="ECO:0000313" key="12">
    <source>
        <dbReference type="EMBL" id="PRZ41505.1"/>
    </source>
</evidence>
<comment type="subcellular location">
    <subcellularLocation>
        <location evidence="2 8">Cytoplasm</location>
    </subcellularLocation>
</comment>
<dbReference type="PRINTS" id="PR00111">
    <property type="entry name" value="ABHYDROLASE"/>
</dbReference>
<keyword evidence="7 8" id="KW-0378">Hydrolase</keyword>
<evidence type="ECO:0000256" key="9">
    <source>
        <dbReference type="PIRSR" id="PIRSR006431-1"/>
    </source>
</evidence>
<protein>
    <recommendedName>
        <fullName evidence="8 10">Proline iminopeptidase</fullName>
        <shortName evidence="8">PIP</shortName>
        <ecNumber evidence="8 10">3.4.11.5</ecNumber>
    </recommendedName>
    <alternativeName>
        <fullName evidence="8">Prolyl aminopeptidase</fullName>
    </alternativeName>
</protein>
<dbReference type="Gene3D" id="3.40.50.1820">
    <property type="entry name" value="alpha/beta hydrolase"/>
    <property type="match status" value="1"/>
</dbReference>
<comment type="caution">
    <text evidence="12">The sequence shown here is derived from an EMBL/GenBank/DDBJ whole genome shotgun (WGS) entry which is preliminary data.</text>
</comment>
<dbReference type="EMBL" id="PVUE01000009">
    <property type="protein sequence ID" value="PRZ41505.1"/>
    <property type="molecule type" value="Genomic_DNA"/>
</dbReference>
<sequence>MLPVGNGHEIYWEESGNPDGIPAIYLHGGPGSGAGNGYRRMFDPALYRIISLDQRGCGRSRPLANKAGYDLAENTTPHLIADMEAVRRHLGVRRWLLSGASWGSTLALAYAQAHPDKVRGIVLTAVTTTSAAEVEWITETVGRVFPEAWDEFAGYAAAADIGYMPGKGRLVDAYARLLSDPDPDVRGAAAVAWCRWEEVHIQIGAGANKQRDSRYDDPSFRQVFATLVTHYWSNLGFAPEGGLIGAMSKLAGIPGVLIHGRRDISGPVQTAWDLHNAWRGSELIVIEDEGHGGERIAEAWAVATSRLAAHTSRG</sequence>
<organism evidence="12 13">
    <name type="scientific">Antricoccus suffuscus</name>
    <dbReference type="NCBI Taxonomy" id="1629062"/>
    <lineage>
        <taxon>Bacteria</taxon>
        <taxon>Bacillati</taxon>
        <taxon>Actinomycetota</taxon>
        <taxon>Actinomycetes</taxon>
        <taxon>Geodermatophilales</taxon>
        <taxon>Antricoccaceae</taxon>
        <taxon>Antricoccus</taxon>
    </lineage>
</organism>
<evidence type="ECO:0000256" key="10">
    <source>
        <dbReference type="RuleBase" id="RU003421"/>
    </source>
</evidence>
<evidence type="ECO:0000256" key="1">
    <source>
        <dbReference type="ARBA" id="ARBA00001585"/>
    </source>
</evidence>
<dbReference type="GO" id="GO:0006508">
    <property type="term" value="P:proteolysis"/>
    <property type="evidence" value="ECO:0007669"/>
    <property type="project" value="UniProtKB-KW"/>
</dbReference>
<dbReference type="InterPro" id="IPR000073">
    <property type="entry name" value="AB_hydrolase_1"/>
</dbReference>
<evidence type="ECO:0000256" key="7">
    <source>
        <dbReference type="ARBA" id="ARBA00022801"/>
    </source>
</evidence>
<dbReference type="EC" id="3.4.11.5" evidence="8 10"/>
<evidence type="ECO:0000256" key="6">
    <source>
        <dbReference type="ARBA" id="ARBA00022670"/>
    </source>
</evidence>
<dbReference type="InterPro" id="IPR029058">
    <property type="entry name" value="AB_hydrolase_fold"/>
</dbReference>
<dbReference type="PANTHER" id="PTHR43722:SF1">
    <property type="entry name" value="PROLINE IMINOPEPTIDASE"/>
    <property type="match status" value="1"/>
</dbReference>
<evidence type="ECO:0000259" key="11">
    <source>
        <dbReference type="Pfam" id="PF00561"/>
    </source>
</evidence>
<gene>
    <name evidence="12" type="ORF">CLV47_10952</name>
</gene>
<dbReference type="InterPro" id="IPR002410">
    <property type="entry name" value="Peptidase_S33"/>
</dbReference>
<feature type="domain" description="AB hydrolase-1" evidence="11">
    <location>
        <begin position="24"/>
        <end position="158"/>
    </location>
</feature>
<comment type="catalytic activity">
    <reaction evidence="1 8 10">
        <text>Release of N-terminal proline from a peptide.</text>
        <dbReference type="EC" id="3.4.11.5"/>
    </reaction>
</comment>
<keyword evidence="4 8" id="KW-0031">Aminopeptidase</keyword>
<dbReference type="InterPro" id="IPR005944">
    <property type="entry name" value="Pro_iminopeptidase"/>
</dbReference>
<name>A0A2T0ZYS5_9ACTN</name>
<dbReference type="SUPFAM" id="SSF53474">
    <property type="entry name" value="alpha/beta-Hydrolases"/>
    <property type="match status" value="1"/>
</dbReference>
<dbReference type="GO" id="GO:0004177">
    <property type="term" value="F:aminopeptidase activity"/>
    <property type="evidence" value="ECO:0007669"/>
    <property type="project" value="UniProtKB-UniRule"/>
</dbReference>
<keyword evidence="5 8" id="KW-0963">Cytoplasm</keyword>
<proteinExistence type="inferred from homology"/>
<evidence type="ECO:0000256" key="8">
    <source>
        <dbReference type="PIRNR" id="PIRNR006431"/>
    </source>
</evidence>
<evidence type="ECO:0000313" key="13">
    <source>
        <dbReference type="Proteomes" id="UP000237752"/>
    </source>
</evidence>
<dbReference type="PANTHER" id="PTHR43722">
    <property type="entry name" value="PROLINE IMINOPEPTIDASE"/>
    <property type="match status" value="1"/>
</dbReference>
<dbReference type="GO" id="GO:0005737">
    <property type="term" value="C:cytoplasm"/>
    <property type="evidence" value="ECO:0007669"/>
    <property type="project" value="UniProtKB-SubCell"/>
</dbReference>
<dbReference type="Pfam" id="PF00561">
    <property type="entry name" value="Abhydrolase_1"/>
    <property type="match status" value="1"/>
</dbReference>
<dbReference type="Proteomes" id="UP000237752">
    <property type="component" value="Unassembled WGS sequence"/>
</dbReference>
<dbReference type="AlphaFoldDB" id="A0A2T0ZYS5"/>
<feature type="active site" description="Nucleophile" evidence="9">
    <location>
        <position position="101"/>
    </location>
</feature>
<evidence type="ECO:0000256" key="2">
    <source>
        <dbReference type="ARBA" id="ARBA00004496"/>
    </source>
</evidence>
<feature type="active site" description="Proton donor" evidence="9">
    <location>
        <position position="291"/>
    </location>
</feature>
<keyword evidence="13" id="KW-1185">Reference proteome</keyword>
<dbReference type="NCBIfam" id="TIGR01249">
    <property type="entry name" value="pro_imino_pep_1"/>
    <property type="match status" value="1"/>
</dbReference>
<keyword evidence="6 8" id="KW-0645">Protease</keyword>
<comment type="similarity">
    <text evidence="3 8 10">Belongs to the peptidase S33 family.</text>
</comment>
<accession>A0A2T0ZYS5</accession>
<evidence type="ECO:0000256" key="5">
    <source>
        <dbReference type="ARBA" id="ARBA00022490"/>
    </source>
</evidence>
<evidence type="ECO:0000256" key="3">
    <source>
        <dbReference type="ARBA" id="ARBA00010088"/>
    </source>
</evidence>